<gene>
    <name evidence="7" type="ORF">GPX89_03985</name>
</gene>
<dbReference type="PANTHER" id="PTHR43619">
    <property type="entry name" value="S-ADENOSYL-L-METHIONINE-DEPENDENT METHYLTRANSFERASE YKTD-RELATED"/>
    <property type="match status" value="1"/>
</dbReference>
<evidence type="ECO:0000256" key="1">
    <source>
        <dbReference type="ARBA" id="ARBA00003907"/>
    </source>
</evidence>
<evidence type="ECO:0000256" key="6">
    <source>
        <dbReference type="RuleBase" id="RU362030"/>
    </source>
</evidence>
<evidence type="ECO:0000256" key="5">
    <source>
        <dbReference type="ARBA" id="ARBA00022691"/>
    </source>
</evidence>
<keyword evidence="3 6" id="KW-0489">Methyltransferase</keyword>
<dbReference type="Gene3D" id="3.40.50.150">
    <property type="entry name" value="Vaccinia Virus protein VP39"/>
    <property type="match status" value="1"/>
</dbReference>
<keyword evidence="8" id="KW-1185">Reference proteome</keyword>
<evidence type="ECO:0000256" key="4">
    <source>
        <dbReference type="ARBA" id="ARBA00022679"/>
    </source>
</evidence>
<dbReference type="SUPFAM" id="SSF53335">
    <property type="entry name" value="S-adenosyl-L-methionine-dependent methyltransferases"/>
    <property type="match status" value="1"/>
</dbReference>
<dbReference type="GO" id="GO:0008168">
    <property type="term" value="F:methyltransferase activity"/>
    <property type="evidence" value="ECO:0007669"/>
    <property type="project" value="UniProtKB-UniRule"/>
</dbReference>
<evidence type="ECO:0000313" key="8">
    <source>
        <dbReference type="Proteomes" id="UP000466794"/>
    </source>
</evidence>
<dbReference type="InterPro" id="IPR029063">
    <property type="entry name" value="SAM-dependent_MTases_sf"/>
</dbReference>
<comment type="caution">
    <text evidence="7">The sequence shown here is derived from an EMBL/GenBank/DDBJ whole genome shotgun (WGS) entry which is preliminary data.</text>
</comment>
<protein>
    <recommendedName>
        <fullName evidence="6">S-adenosyl-L-methionine-dependent methyltransferase</fullName>
        <ecNumber evidence="6">2.1.1.-</ecNumber>
    </recommendedName>
</protein>
<accession>A0A7K1UPY3</accession>
<comment type="function">
    <text evidence="1 6">Exhibits S-adenosyl-L-methionine-dependent methyltransferase activity.</text>
</comment>
<dbReference type="EC" id="2.1.1.-" evidence="6"/>
<dbReference type="PANTHER" id="PTHR43619:SF2">
    <property type="entry name" value="S-ADENOSYL-L-METHIONINE-DEPENDENT METHYLTRANSFERASES SUPERFAMILY PROTEIN"/>
    <property type="match status" value="1"/>
</dbReference>
<reference evidence="7 8" key="1">
    <citation type="submission" date="2019-12" db="EMBL/GenBank/DDBJ databases">
        <title>Nocardia sp. nov. ET3-3 isolated from soil.</title>
        <authorList>
            <person name="Kanchanasin P."/>
            <person name="Tanasupawat S."/>
            <person name="Yuki M."/>
            <person name="Kudo T."/>
        </authorList>
    </citation>
    <scope>NUCLEOTIDE SEQUENCE [LARGE SCALE GENOMIC DNA]</scope>
    <source>
        <strain evidence="7 8">ET3-3</strain>
    </source>
</reference>
<evidence type="ECO:0000256" key="2">
    <source>
        <dbReference type="ARBA" id="ARBA00008138"/>
    </source>
</evidence>
<organism evidence="7 8">
    <name type="scientific">Nocardia terrae</name>
    <dbReference type="NCBI Taxonomy" id="2675851"/>
    <lineage>
        <taxon>Bacteria</taxon>
        <taxon>Bacillati</taxon>
        <taxon>Actinomycetota</taxon>
        <taxon>Actinomycetes</taxon>
        <taxon>Mycobacteriales</taxon>
        <taxon>Nocardiaceae</taxon>
        <taxon>Nocardia</taxon>
    </lineage>
</organism>
<sequence>MPVDGVAVTAIGVAVIRARETEREDRLYSDPLAREFVTAAEAGFDAERWARMEALADQFYPGRTIGVRLVDERFGEAIEAGCRQIVLLGAGLDTRAYRMDLPSDVHVYEIDLPELFAFKEPVLAAAHATPTCPRHVIVADLGGDWRKTLLDSGFDPSVPTYWVDEGSLGYLNNDWNQRVVRTLTELSAPGSRFGTGRLLVDPDAPQYRDLRTFVAGDSATEPLPRPRPDDFDVERWLDELGWNTEFRSWNDMTAHLDRPSTPLDPRIGNIAAVRR</sequence>
<dbReference type="Proteomes" id="UP000466794">
    <property type="component" value="Unassembled WGS sequence"/>
</dbReference>
<dbReference type="GO" id="GO:0032259">
    <property type="term" value="P:methylation"/>
    <property type="evidence" value="ECO:0007669"/>
    <property type="project" value="UniProtKB-KW"/>
</dbReference>
<dbReference type="InterPro" id="IPR011610">
    <property type="entry name" value="SAM_mthyl_Trfase_ML2640-like"/>
</dbReference>
<dbReference type="EMBL" id="WRPP01000001">
    <property type="protein sequence ID" value="MVU76403.1"/>
    <property type="molecule type" value="Genomic_DNA"/>
</dbReference>
<evidence type="ECO:0000256" key="3">
    <source>
        <dbReference type="ARBA" id="ARBA00022603"/>
    </source>
</evidence>
<name>A0A7K1UPY3_9NOCA</name>
<comment type="similarity">
    <text evidence="2 6">Belongs to the UPF0677 family.</text>
</comment>
<proteinExistence type="inferred from homology"/>
<evidence type="ECO:0000313" key="7">
    <source>
        <dbReference type="EMBL" id="MVU76403.1"/>
    </source>
</evidence>
<dbReference type="NCBIfam" id="TIGR00027">
    <property type="entry name" value="mthyl_TIGR00027"/>
    <property type="match status" value="1"/>
</dbReference>
<keyword evidence="5 6" id="KW-0949">S-adenosyl-L-methionine</keyword>
<dbReference type="AlphaFoldDB" id="A0A7K1UPY3"/>
<dbReference type="InterPro" id="IPR007213">
    <property type="entry name" value="Ppm1/Ppm2/Tcmp"/>
</dbReference>
<keyword evidence="4 7" id="KW-0808">Transferase</keyword>
<dbReference type="Pfam" id="PF04072">
    <property type="entry name" value="LCM"/>
    <property type="match status" value="1"/>
</dbReference>